<dbReference type="GO" id="GO:0016874">
    <property type="term" value="F:ligase activity"/>
    <property type="evidence" value="ECO:0007669"/>
    <property type="project" value="UniProtKB-KW"/>
</dbReference>
<dbReference type="SUPFAM" id="SSF57850">
    <property type="entry name" value="RING/U-box"/>
    <property type="match status" value="1"/>
</dbReference>
<dbReference type="Proteomes" id="UP000740883">
    <property type="component" value="Unassembled WGS sequence"/>
</dbReference>
<feature type="domain" description="SP-RING-type" evidence="4">
    <location>
        <begin position="63"/>
        <end position="117"/>
    </location>
</feature>
<evidence type="ECO:0000256" key="2">
    <source>
        <dbReference type="ARBA" id="ARBA00022771"/>
    </source>
</evidence>
<keyword evidence="6" id="KW-1185">Reference proteome</keyword>
<dbReference type="AlphaFoldDB" id="A0A9P6GXI7"/>
<keyword evidence="3" id="KW-0862">Zinc</keyword>
<accession>A0A9P6GXI7</accession>
<evidence type="ECO:0000313" key="6">
    <source>
        <dbReference type="Proteomes" id="UP000740883"/>
    </source>
</evidence>
<evidence type="ECO:0000256" key="1">
    <source>
        <dbReference type="ARBA" id="ARBA00022723"/>
    </source>
</evidence>
<dbReference type="OrthoDB" id="2190619at2759"/>
<dbReference type="Gene3D" id="3.30.40.10">
    <property type="entry name" value="Zinc/RING finger domain, C3HC4 (zinc finger)"/>
    <property type="match status" value="1"/>
</dbReference>
<keyword evidence="5" id="KW-0436">Ligase</keyword>
<comment type="caution">
    <text evidence="5">The sequence shown here is derived from an EMBL/GenBank/DDBJ whole genome shotgun (WGS) entry which is preliminary data.</text>
</comment>
<name>A0A9P6GXI7_9MICR</name>
<proteinExistence type="predicted"/>
<reference evidence="5 6" key="1">
    <citation type="journal article" date="2020" name="Genome Biol. Evol.">
        <title>Comparative genomics of strictly vertically transmitted, feminizing microsporidia endosymbionts of amphipod crustaceans.</title>
        <authorList>
            <person name="Cormier A."/>
            <person name="Chebbi M.A."/>
            <person name="Giraud I."/>
            <person name="Wattier R."/>
            <person name="Teixeira M."/>
            <person name="Gilbert C."/>
            <person name="Rigaud T."/>
            <person name="Cordaux R."/>
        </authorList>
    </citation>
    <scope>NUCLEOTIDE SEQUENCE [LARGE SCALE GENOMIC DNA]</scope>
    <source>
        <strain evidence="5 6">Ou3-Ou53</strain>
    </source>
</reference>
<gene>
    <name evidence="5" type="primary">nse2</name>
    <name evidence="5" type="ORF">NGRA_1956</name>
</gene>
<sequence>MEEYSTKKKDLLDEILQATNKDPIISEYISIHKEVLDTKENLVNSAHYTTVVSKINSLSDAVDDFEIKSCVTERKCPLTQEKIKNPFYSTCGHVFERSAIKNFLKASSNCCPTVGCKKRIEEKK</sequence>
<organism evidence="5 6">
    <name type="scientific">Nosema granulosis</name>
    <dbReference type="NCBI Taxonomy" id="83296"/>
    <lineage>
        <taxon>Eukaryota</taxon>
        <taxon>Fungi</taxon>
        <taxon>Fungi incertae sedis</taxon>
        <taxon>Microsporidia</taxon>
        <taxon>Nosematidae</taxon>
        <taxon>Nosema</taxon>
    </lineage>
</organism>
<evidence type="ECO:0000313" key="5">
    <source>
        <dbReference type="EMBL" id="KAF9762500.1"/>
    </source>
</evidence>
<keyword evidence="1" id="KW-0479">Metal-binding</keyword>
<dbReference type="EMBL" id="SBJO01000159">
    <property type="protein sequence ID" value="KAF9762500.1"/>
    <property type="molecule type" value="Genomic_DNA"/>
</dbReference>
<evidence type="ECO:0000256" key="3">
    <source>
        <dbReference type="ARBA" id="ARBA00022833"/>
    </source>
</evidence>
<evidence type="ECO:0000259" key="4">
    <source>
        <dbReference type="Pfam" id="PF11789"/>
    </source>
</evidence>
<dbReference type="Pfam" id="PF11789">
    <property type="entry name" value="zf-Nse"/>
    <property type="match status" value="1"/>
</dbReference>
<protein>
    <submittedName>
        <fullName evidence="5">E3 SUMO-protein ligase nse2</fullName>
    </submittedName>
</protein>
<dbReference type="InterPro" id="IPR013083">
    <property type="entry name" value="Znf_RING/FYVE/PHD"/>
</dbReference>
<keyword evidence="2" id="KW-0863">Zinc-finger</keyword>
<dbReference type="GO" id="GO:0008270">
    <property type="term" value="F:zinc ion binding"/>
    <property type="evidence" value="ECO:0007669"/>
    <property type="project" value="UniProtKB-KW"/>
</dbReference>
<dbReference type="InterPro" id="IPR004181">
    <property type="entry name" value="Znf_MIZ"/>
</dbReference>